<name>A0A2S6N0B3_RHOGL</name>
<reference evidence="2 3" key="1">
    <citation type="journal article" date="2018" name="Arch. Microbiol.">
        <title>New insights into the metabolic potential of the phototrophic purple bacterium Rhodopila globiformis DSM 161(T) from its draft genome sequence and evidence for a vanadium-dependent nitrogenase.</title>
        <authorList>
            <person name="Imhoff J.F."/>
            <person name="Rahn T."/>
            <person name="Kunzel S."/>
            <person name="Neulinger S.C."/>
        </authorList>
    </citation>
    <scope>NUCLEOTIDE SEQUENCE [LARGE SCALE GENOMIC DNA]</scope>
    <source>
        <strain evidence="2 3">DSM 161</strain>
    </source>
</reference>
<gene>
    <name evidence="2" type="ORF">CCS01_25680</name>
</gene>
<dbReference type="AlphaFoldDB" id="A0A2S6N0B3"/>
<proteinExistence type="predicted"/>
<accession>A0A2S6N0B3</accession>
<protein>
    <submittedName>
        <fullName evidence="2">Uncharacterized protein</fullName>
    </submittedName>
</protein>
<sequence>MAASLALGGLTGCDQRGESSFSEIIPYVNQPTSLTPSVPLSYASATLLDGFANGALVTTIDGRPIKIEGNAEHPWTRGATDLFMQAWVLGLYDPDRSQTVRHLSRPADWDTFRTVMLSRFTGLRAVRGQGLHLLTGPVSSPAILAQIVRMRNAFPEMHWHVHAPVGRDSVYAGAQQAFGKPVNIPRQSRGLYGVGRSKRPGGSLTRPVECEPLKAASGTANAVPGSVGH</sequence>
<dbReference type="EMBL" id="NHRY01000250">
    <property type="protein sequence ID" value="PPQ28061.1"/>
    <property type="molecule type" value="Genomic_DNA"/>
</dbReference>
<dbReference type="SUPFAM" id="SSF53706">
    <property type="entry name" value="Formate dehydrogenase/DMSO reductase, domains 1-3"/>
    <property type="match status" value="1"/>
</dbReference>
<evidence type="ECO:0000313" key="3">
    <source>
        <dbReference type="Proteomes" id="UP000239724"/>
    </source>
</evidence>
<dbReference type="Gene3D" id="2.20.25.90">
    <property type="entry name" value="ADC-like domains"/>
    <property type="match status" value="1"/>
</dbReference>
<feature type="region of interest" description="Disordered" evidence="1">
    <location>
        <begin position="189"/>
        <end position="208"/>
    </location>
</feature>
<comment type="caution">
    <text evidence="2">The sequence shown here is derived from an EMBL/GenBank/DDBJ whole genome shotgun (WGS) entry which is preliminary data.</text>
</comment>
<evidence type="ECO:0000256" key="1">
    <source>
        <dbReference type="SAM" id="MobiDB-lite"/>
    </source>
</evidence>
<keyword evidence="3" id="KW-1185">Reference proteome</keyword>
<organism evidence="2 3">
    <name type="scientific">Rhodopila globiformis</name>
    <name type="common">Rhodopseudomonas globiformis</name>
    <dbReference type="NCBI Taxonomy" id="1071"/>
    <lineage>
        <taxon>Bacteria</taxon>
        <taxon>Pseudomonadati</taxon>
        <taxon>Pseudomonadota</taxon>
        <taxon>Alphaproteobacteria</taxon>
        <taxon>Acetobacterales</taxon>
        <taxon>Acetobacteraceae</taxon>
        <taxon>Rhodopila</taxon>
    </lineage>
</organism>
<dbReference type="Proteomes" id="UP000239724">
    <property type="component" value="Unassembled WGS sequence"/>
</dbReference>
<evidence type="ECO:0000313" key="2">
    <source>
        <dbReference type="EMBL" id="PPQ28061.1"/>
    </source>
</evidence>